<dbReference type="InterPro" id="IPR036737">
    <property type="entry name" value="OmpA-like_sf"/>
</dbReference>
<dbReference type="PANTHER" id="PTHR30329:SF21">
    <property type="entry name" value="LIPOPROTEIN YIAD-RELATED"/>
    <property type="match status" value="1"/>
</dbReference>
<dbReference type="RefSeq" id="WP_086742770.1">
    <property type="nucleotide sequence ID" value="NZ_MWPV01000001.1"/>
</dbReference>
<dbReference type="InterPro" id="IPR006665">
    <property type="entry name" value="OmpA-like"/>
</dbReference>
<dbReference type="Proteomes" id="UP000194841">
    <property type="component" value="Unassembled WGS sequence"/>
</dbReference>
<dbReference type="PROSITE" id="PS51123">
    <property type="entry name" value="OMPA_2"/>
    <property type="match status" value="1"/>
</dbReference>
<keyword evidence="8" id="KW-1185">Reference proteome</keyword>
<dbReference type="PROSITE" id="PS51257">
    <property type="entry name" value="PROKAR_LIPOPROTEIN"/>
    <property type="match status" value="1"/>
</dbReference>
<dbReference type="InterPro" id="IPR006664">
    <property type="entry name" value="OMP_bac"/>
</dbReference>
<dbReference type="PRINTS" id="PR01021">
    <property type="entry name" value="OMPADOMAIN"/>
</dbReference>
<evidence type="ECO:0000313" key="7">
    <source>
        <dbReference type="EMBL" id="OUL59380.1"/>
    </source>
</evidence>
<keyword evidence="3" id="KW-0998">Cell outer membrane</keyword>
<protein>
    <recommendedName>
        <fullName evidence="6">OmpA-like domain-containing protein</fullName>
    </recommendedName>
</protein>
<feature type="chain" id="PRO_5012896429" description="OmpA-like domain-containing protein" evidence="5">
    <location>
        <begin position="23"/>
        <end position="313"/>
    </location>
</feature>
<evidence type="ECO:0000259" key="6">
    <source>
        <dbReference type="PROSITE" id="PS51123"/>
    </source>
</evidence>
<gene>
    <name evidence="7" type="ORF">B1199_03675</name>
</gene>
<dbReference type="InterPro" id="IPR050330">
    <property type="entry name" value="Bact_OuterMem_StrucFunc"/>
</dbReference>
<feature type="domain" description="OmpA-like" evidence="6">
    <location>
        <begin position="198"/>
        <end position="313"/>
    </location>
</feature>
<evidence type="ECO:0000256" key="1">
    <source>
        <dbReference type="ARBA" id="ARBA00004442"/>
    </source>
</evidence>
<evidence type="ECO:0000313" key="8">
    <source>
        <dbReference type="Proteomes" id="UP000194841"/>
    </source>
</evidence>
<keyword evidence="5" id="KW-0732">Signal</keyword>
<comment type="caution">
    <text evidence="7">The sequence shown here is derived from an EMBL/GenBank/DDBJ whole genome shotgun (WGS) entry which is preliminary data.</text>
</comment>
<reference evidence="7 8" key="1">
    <citation type="submission" date="2017-02" db="EMBL/GenBank/DDBJ databases">
        <title>Pseudoalteromonas ulvae TC14 Genome.</title>
        <authorList>
            <person name="Molmeret M."/>
        </authorList>
    </citation>
    <scope>NUCLEOTIDE SEQUENCE [LARGE SCALE GENOMIC DNA]</scope>
    <source>
        <strain evidence="7">TC14</strain>
    </source>
</reference>
<sequence length="313" mass="35916">MINLLKNVTLLTLLLLAGCSNVDDANHHHSHHYEPEGLYQEDYSSFYYYLYEGYLGLAKQEDNENDVDDFELFSDKAQRVKDGRIVDPQHLNMRRIPEKHVQELREARQRLLTAFYQGSKEKQPKESAYAQVMFDCWMQEQEENFQQHDIDVCKSQFYDALALLSPAPLNPAPEVIAKNAPEQPCACDKQPVLPPEPKKAPVNPPVFIIYFDFDKDNLTSKAIATINEIKQANETWQPSRIILSGHTDLAGLNTYNEGLSNRRVENVKNGLILTGIDASKIEFNWLGERHPAIKTPDGKRKAENRRVEVHLEL</sequence>
<dbReference type="EMBL" id="MWPV01000001">
    <property type="protein sequence ID" value="OUL59380.1"/>
    <property type="molecule type" value="Genomic_DNA"/>
</dbReference>
<feature type="signal peptide" evidence="5">
    <location>
        <begin position="1"/>
        <end position="22"/>
    </location>
</feature>
<dbReference type="Pfam" id="PF00691">
    <property type="entry name" value="OmpA"/>
    <property type="match status" value="1"/>
</dbReference>
<comment type="subcellular location">
    <subcellularLocation>
        <location evidence="1">Cell outer membrane</location>
    </subcellularLocation>
</comment>
<dbReference type="GO" id="GO:0009279">
    <property type="term" value="C:cell outer membrane"/>
    <property type="evidence" value="ECO:0007669"/>
    <property type="project" value="UniProtKB-SubCell"/>
</dbReference>
<dbReference type="SUPFAM" id="SSF103088">
    <property type="entry name" value="OmpA-like"/>
    <property type="match status" value="1"/>
</dbReference>
<evidence type="ECO:0000256" key="5">
    <source>
        <dbReference type="SAM" id="SignalP"/>
    </source>
</evidence>
<evidence type="ECO:0000256" key="3">
    <source>
        <dbReference type="ARBA" id="ARBA00023237"/>
    </source>
</evidence>
<evidence type="ECO:0000256" key="2">
    <source>
        <dbReference type="ARBA" id="ARBA00023136"/>
    </source>
</evidence>
<dbReference type="PANTHER" id="PTHR30329">
    <property type="entry name" value="STATOR ELEMENT OF FLAGELLAR MOTOR COMPLEX"/>
    <property type="match status" value="1"/>
</dbReference>
<dbReference type="Gene3D" id="3.30.1330.60">
    <property type="entry name" value="OmpA-like domain"/>
    <property type="match status" value="1"/>
</dbReference>
<dbReference type="OrthoDB" id="9805832at2"/>
<keyword evidence="2 4" id="KW-0472">Membrane</keyword>
<dbReference type="CDD" id="cd07185">
    <property type="entry name" value="OmpA_C-like"/>
    <property type="match status" value="1"/>
</dbReference>
<name>A0A244CUT4_PSEDV</name>
<accession>A0A244CUT4</accession>
<organism evidence="7 8">
    <name type="scientific">Pseudoalteromonas ulvae</name>
    <dbReference type="NCBI Taxonomy" id="107327"/>
    <lineage>
        <taxon>Bacteria</taxon>
        <taxon>Pseudomonadati</taxon>
        <taxon>Pseudomonadota</taxon>
        <taxon>Gammaproteobacteria</taxon>
        <taxon>Alteromonadales</taxon>
        <taxon>Pseudoalteromonadaceae</taxon>
        <taxon>Pseudoalteromonas</taxon>
    </lineage>
</organism>
<evidence type="ECO:0000256" key="4">
    <source>
        <dbReference type="PROSITE-ProRule" id="PRU00473"/>
    </source>
</evidence>
<dbReference type="AlphaFoldDB" id="A0A244CUT4"/>
<proteinExistence type="predicted"/>